<feature type="region of interest" description="Disordered" evidence="1">
    <location>
        <begin position="267"/>
        <end position="287"/>
    </location>
</feature>
<reference evidence="2 3" key="1">
    <citation type="submission" date="2021-06" db="EMBL/GenBank/DDBJ databases">
        <title>Caerostris extrusa draft genome.</title>
        <authorList>
            <person name="Kono N."/>
            <person name="Arakawa K."/>
        </authorList>
    </citation>
    <scope>NUCLEOTIDE SEQUENCE [LARGE SCALE GENOMIC DNA]</scope>
</reference>
<accession>A0AAV4RR66</accession>
<name>A0AAV4RR66_CAEEX</name>
<evidence type="ECO:0000313" key="3">
    <source>
        <dbReference type="Proteomes" id="UP001054945"/>
    </source>
</evidence>
<protein>
    <submittedName>
        <fullName evidence="2">PHD finger protein 3</fullName>
    </submittedName>
</protein>
<dbReference type="AlphaFoldDB" id="A0AAV4RR66"/>
<organism evidence="2 3">
    <name type="scientific">Caerostris extrusa</name>
    <name type="common">Bark spider</name>
    <name type="synonym">Caerostris bankana</name>
    <dbReference type="NCBI Taxonomy" id="172846"/>
    <lineage>
        <taxon>Eukaryota</taxon>
        <taxon>Metazoa</taxon>
        <taxon>Ecdysozoa</taxon>
        <taxon>Arthropoda</taxon>
        <taxon>Chelicerata</taxon>
        <taxon>Arachnida</taxon>
        <taxon>Araneae</taxon>
        <taxon>Araneomorphae</taxon>
        <taxon>Entelegynae</taxon>
        <taxon>Araneoidea</taxon>
        <taxon>Araneidae</taxon>
        <taxon>Caerostris</taxon>
    </lineage>
</organism>
<proteinExistence type="predicted"/>
<keyword evidence="3" id="KW-1185">Reference proteome</keyword>
<comment type="caution">
    <text evidence="2">The sequence shown here is derived from an EMBL/GenBank/DDBJ whole genome shotgun (WGS) entry which is preliminary data.</text>
</comment>
<dbReference type="EMBL" id="BPLR01008272">
    <property type="protein sequence ID" value="GIY23431.1"/>
    <property type="molecule type" value="Genomic_DNA"/>
</dbReference>
<sequence length="322" mass="37500">MVRTNQKDETTSVELVTCNLDSEKEKSAMKVRLGISNVSQPVRRSRRQIEKLEREQEAALNVDDVCNEEPKEKLNKLKKITDENDKKIPKEEIDLNQDYPKFAESNPEMYQMHLKVMMENCRKMKIKHENDPVLHSKFMKDIPCNDLINVKYEEDSEVDNKKLEIVQSFEPQIKSKNFRKTKQKEFNDGELKDQINIRKPLFRKMKKCALKMKDKSLKSSAGIKKKFIKNANKCFLKNLKFDEFKSKQKSTIFGVKRKKHNSLPCEKNANHMENSEFSHASPAKRKKSVSFSENLVSISDAIVTCKQELLPTDCQDSPPKVL</sequence>
<dbReference type="Proteomes" id="UP001054945">
    <property type="component" value="Unassembled WGS sequence"/>
</dbReference>
<evidence type="ECO:0000313" key="2">
    <source>
        <dbReference type="EMBL" id="GIY23431.1"/>
    </source>
</evidence>
<evidence type="ECO:0000256" key="1">
    <source>
        <dbReference type="SAM" id="MobiDB-lite"/>
    </source>
</evidence>
<gene>
    <name evidence="2" type="primary">PHF3_1</name>
    <name evidence="2" type="ORF">CEXT_532021</name>
</gene>